<sequence length="451" mass="48124">MAKRSLFSVLAVTTLLAGVSGYVVADIKDVAPGYFTEKAPVVGESAPEIPQGQFDTILPREIRQDLQPLKKSDLQPVWDELNNSTQGKWGAGAYVIDAVTGNVVFAQNEMKPVVPASTTKVFAAFVALDALDPQDTLETRIYLEGNTLHLVGEGDLLLGADEGDPQKVSGRAGLGDLARQAVAKVGTGPQRLVIHQKLHDGPLVDPRIEKDLLNWISPQGSVAINAGYGQGGNNQAPIQLVGDTLAEHFASLGAPVEVSYSDDPYQGDKPVAQVSSASILEITRLMLERSDNTLAEHLCRLAAQKQTGNSSPESASANLMRRISELPIPTEGFSVTACSGLTEANRISPQTTAEFFYYLWRLGTPQQKQILRMNPVSAYSGTLANRMTDSVAAGRVQAKSGLLDSAAALAGVAVTKSGRPLIFHVQTTEVPEGAAATRLDLDKFMEALVNR</sequence>
<dbReference type="PANTHER" id="PTHR30023">
    <property type="entry name" value="D-ALANYL-D-ALANINE CARBOXYPEPTIDASE"/>
    <property type="match status" value="1"/>
</dbReference>
<reference evidence="4 5" key="1">
    <citation type="submission" date="2009-01" db="EMBL/GenBank/DDBJ databases">
        <authorList>
            <person name="Qin X."/>
            <person name="Bachman B."/>
            <person name="Battles P."/>
            <person name="Bell A."/>
            <person name="Bess C."/>
            <person name="Bickham C."/>
            <person name="Chaboub L."/>
            <person name="Chen D."/>
            <person name="Coyle M."/>
            <person name="Deiros D.R."/>
            <person name="Dinh H."/>
            <person name="Forbes L."/>
            <person name="Fowler G."/>
            <person name="Francisco L."/>
            <person name="Fu Q."/>
            <person name="Gubbala S."/>
            <person name="Hale W."/>
            <person name="Han Y."/>
            <person name="Hemphill L."/>
            <person name="Highlander S.K."/>
            <person name="Hirani K."/>
            <person name="Hogues M."/>
            <person name="Jackson L."/>
            <person name="Jakkamsetti A."/>
            <person name="Javaid M."/>
            <person name="Jiang H."/>
            <person name="Korchina V."/>
            <person name="Kovar C."/>
            <person name="Lara F."/>
            <person name="Lee S."/>
            <person name="Mata R."/>
            <person name="Mathew T."/>
            <person name="Moen C."/>
            <person name="Morales K."/>
            <person name="Munidasa M."/>
            <person name="Nazareth L."/>
            <person name="Ngo R."/>
            <person name="Nguyen L."/>
            <person name="Okwuonu G."/>
            <person name="Ongeri F."/>
            <person name="Patil S."/>
            <person name="Petrosino J."/>
            <person name="Pham C."/>
            <person name="Pham P."/>
            <person name="Pu L.-L."/>
            <person name="Puazo M."/>
            <person name="Raj R."/>
            <person name="Reid J."/>
            <person name="Rouhana J."/>
            <person name="Saada N."/>
            <person name="Shang Y."/>
            <person name="Simmons D."/>
            <person name="Thornton R."/>
            <person name="Warren J."/>
            <person name="Weissenberger G."/>
            <person name="Zhang J."/>
            <person name="Zhang L."/>
            <person name="Zhou C."/>
            <person name="Zhu D."/>
            <person name="Muzny D."/>
            <person name="Worley K."/>
            <person name="Gibbs R."/>
        </authorList>
    </citation>
    <scope>NUCLEOTIDE SEQUENCE [LARGE SCALE GENOMIC DNA]</scope>
    <source>
        <strain evidence="4 5">DSM 15436</strain>
    </source>
</reference>
<dbReference type="PANTHER" id="PTHR30023:SF0">
    <property type="entry name" value="PENICILLIN-SENSITIVE CARBOXYPEPTIDASE A"/>
    <property type="match status" value="1"/>
</dbReference>
<dbReference type="SUPFAM" id="SSF56601">
    <property type="entry name" value="beta-lactamase/transpeptidase-like"/>
    <property type="match status" value="1"/>
</dbReference>
<protein>
    <submittedName>
        <fullName evidence="4">D-Ala-D-Ala carboxypeptidase 3 (S13) family protein</fullName>
    </submittedName>
</protein>
<dbReference type="Gene3D" id="3.40.710.10">
    <property type="entry name" value="DD-peptidase/beta-lactamase superfamily"/>
    <property type="match status" value="2"/>
</dbReference>
<dbReference type="Pfam" id="PF02113">
    <property type="entry name" value="Peptidase_S13"/>
    <property type="match status" value="2"/>
</dbReference>
<comment type="similarity">
    <text evidence="1">Belongs to the peptidase S13 family.</text>
</comment>
<keyword evidence="4" id="KW-0121">Carboxypeptidase</keyword>
<dbReference type="GO" id="GO:0006508">
    <property type="term" value="P:proteolysis"/>
    <property type="evidence" value="ECO:0007669"/>
    <property type="project" value="InterPro"/>
</dbReference>
<keyword evidence="5" id="KW-1185">Reference proteome</keyword>
<keyword evidence="3" id="KW-0732">Signal</keyword>
<comment type="caution">
    <text evidence="4">The sequence shown here is derived from an EMBL/GenBank/DDBJ whole genome shotgun (WGS) entry which is preliminary data.</text>
</comment>
<evidence type="ECO:0000313" key="5">
    <source>
        <dbReference type="Proteomes" id="UP000010301"/>
    </source>
</evidence>
<dbReference type="GO" id="GO:0004185">
    <property type="term" value="F:serine-type carboxypeptidase activity"/>
    <property type="evidence" value="ECO:0007669"/>
    <property type="project" value="InterPro"/>
</dbReference>
<dbReference type="InterPro" id="IPR000667">
    <property type="entry name" value="Peptidase_S13"/>
</dbReference>
<evidence type="ECO:0000256" key="2">
    <source>
        <dbReference type="ARBA" id="ARBA00022801"/>
    </source>
</evidence>
<keyword evidence="2" id="KW-0378">Hydrolase</keyword>
<keyword evidence="4" id="KW-0645">Protease</keyword>
<organism evidence="4 5">
    <name type="scientific">Gleimia coleocanis DSM 15436</name>
    <dbReference type="NCBI Taxonomy" id="525245"/>
    <lineage>
        <taxon>Bacteria</taxon>
        <taxon>Bacillati</taxon>
        <taxon>Actinomycetota</taxon>
        <taxon>Actinomycetes</taxon>
        <taxon>Actinomycetales</taxon>
        <taxon>Actinomycetaceae</taxon>
        <taxon>Gleimia</taxon>
    </lineage>
</organism>
<evidence type="ECO:0000313" key="4">
    <source>
        <dbReference type="EMBL" id="EEH64608.1"/>
    </source>
</evidence>
<dbReference type="OrthoDB" id="56883at2"/>
<dbReference type="eggNOG" id="COG2027">
    <property type="taxonomic scope" value="Bacteria"/>
</dbReference>
<evidence type="ECO:0000256" key="3">
    <source>
        <dbReference type="SAM" id="SignalP"/>
    </source>
</evidence>
<dbReference type="Proteomes" id="UP000010301">
    <property type="component" value="Unassembled WGS sequence"/>
</dbReference>
<dbReference type="GO" id="GO:0000270">
    <property type="term" value="P:peptidoglycan metabolic process"/>
    <property type="evidence" value="ECO:0007669"/>
    <property type="project" value="TreeGrafter"/>
</dbReference>
<feature type="chain" id="PRO_5002903637" evidence="3">
    <location>
        <begin position="26"/>
        <end position="451"/>
    </location>
</feature>
<dbReference type="InterPro" id="IPR012338">
    <property type="entry name" value="Beta-lactam/transpept-like"/>
</dbReference>
<gene>
    <name evidence="4" type="ORF">HMPREF0044_0345</name>
</gene>
<name>C0VYV5_9ACTO</name>
<dbReference type="HOGENOM" id="CLU_017692_0_2_11"/>
<dbReference type="PRINTS" id="PR00922">
    <property type="entry name" value="DADACBPTASE3"/>
</dbReference>
<proteinExistence type="inferred from homology"/>
<dbReference type="RefSeq" id="WP_006547342.1">
    <property type="nucleotide sequence ID" value="NZ_DS999545.1"/>
</dbReference>
<dbReference type="AlphaFoldDB" id="C0VYV5"/>
<dbReference type="STRING" id="525245.HMPREF0044_0345"/>
<dbReference type="EMBL" id="ACFG01000004">
    <property type="protein sequence ID" value="EEH64608.1"/>
    <property type="molecule type" value="Genomic_DNA"/>
</dbReference>
<feature type="signal peptide" evidence="3">
    <location>
        <begin position="1"/>
        <end position="25"/>
    </location>
</feature>
<evidence type="ECO:0000256" key="1">
    <source>
        <dbReference type="ARBA" id="ARBA00006096"/>
    </source>
</evidence>
<accession>C0VYV5</accession>